<dbReference type="InterPro" id="IPR002616">
    <property type="entry name" value="tRNA_ribo_trans-like"/>
</dbReference>
<proteinExistence type="inferred from homology"/>
<feature type="binding site" evidence="5">
    <location>
        <position position="335"/>
    </location>
    <ligand>
        <name>Zn(2+)</name>
        <dbReference type="ChEBI" id="CHEBI:29105"/>
    </ligand>
</feature>
<dbReference type="GO" id="GO:0006400">
    <property type="term" value="P:tRNA modification"/>
    <property type="evidence" value="ECO:0007669"/>
    <property type="project" value="InterPro"/>
</dbReference>
<sequence>MLMAMSSRFSSTASAEPSARFRAGSLFGAVATPCFVPPSIVGNVPHVTPDNLNKLPDLTTQVVDYADVEAATEFLKKHKLAMRDFLQLRDLKLVVSARDYIKGSNPPSSKSGFLIATPQGRRVVTPPELMEVATMLEAELVVPLADEIACSFGQNRQRNAVRTTLEWLDACLEAQVKPEKDEDKTPMVCGVIVGGADERLRRQSAEETVKRDVHALLVSGLESCEDATKRQTLLDTVLDAVVAQGDKAKSLPRFLTGTGHPLDVLRAVRSGIDAFISPFPSTVTQDHAALVFWMDASVDDTRVREMERQRSGSVLHLREKRFEKDFAPLLVDCDCYTCRHYTRAYVHHLLNVREMLGDTLLYLHNMHHYYRFFRVIRSQIESNTFMAYVETFVAKYEEKETTSPPLPVPMAIAERQDKKDAEKAERARQRAAVAAKAAAEAKAKAAQKVEA</sequence>
<feature type="domain" description="tRNA-guanine(15) transglycosylase-like" evidence="7">
    <location>
        <begin position="28"/>
        <end position="397"/>
    </location>
</feature>
<dbReference type="InterPro" id="IPR050852">
    <property type="entry name" value="Queuine_tRNA-ribosyltrfase"/>
</dbReference>
<accession>A0A8K1C956</accession>
<dbReference type="AlphaFoldDB" id="A0A8K1C956"/>
<evidence type="ECO:0000256" key="2">
    <source>
        <dbReference type="ARBA" id="ARBA00022694"/>
    </source>
</evidence>
<comment type="subunit">
    <text evidence="5">Heterodimer of a catalytic subunit and an accessory subunit.</text>
</comment>
<name>A0A8K1C956_PYTOL</name>
<comment type="subcellular location">
    <subcellularLocation>
        <location evidence="5">Cytoplasm</location>
    </subcellularLocation>
</comment>
<feature type="binding site" evidence="5">
    <location>
        <position position="364"/>
    </location>
    <ligand>
        <name>Zn(2+)</name>
        <dbReference type="ChEBI" id="CHEBI:29105"/>
    </ligand>
</feature>
<feature type="compositionally biased region" description="Basic and acidic residues" evidence="6">
    <location>
        <begin position="414"/>
        <end position="428"/>
    </location>
</feature>
<dbReference type="GO" id="GO:0005737">
    <property type="term" value="C:cytoplasm"/>
    <property type="evidence" value="ECO:0007669"/>
    <property type="project" value="UniProtKB-SubCell"/>
</dbReference>
<dbReference type="GO" id="GO:0046872">
    <property type="term" value="F:metal ion binding"/>
    <property type="evidence" value="ECO:0007669"/>
    <property type="project" value="UniProtKB-KW"/>
</dbReference>
<dbReference type="HAMAP" id="MF_03043">
    <property type="entry name" value="QTRT2"/>
    <property type="match status" value="1"/>
</dbReference>
<evidence type="ECO:0000256" key="4">
    <source>
        <dbReference type="ARBA" id="ARBA00022833"/>
    </source>
</evidence>
<dbReference type="Proteomes" id="UP000794436">
    <property type="component" value="Unassembled WGS sequence"/>
</dbReference>
<keyword evidence="3 5" id="KW-0479">Metal-binding</keyword>
<comment type="function">
    <text evidence="5">Non-catalytic subunit of the queuine tRNA-ribosyltransferase (TGT) that catalyzes the base-exchange of a guanine (G) residue with queuine (Q) at position 34 (anticodon wobble position) in tRNAs with GU(N) anticodons (tRNA-Asp, -Asn, -His and -Tyr), resulting in the hypermodified nucleoside queuosine (7-(((4,5-cis-dihydroxy-2-cyclopenten-1-yl)amino)methyl)-7-deazaguanosine).</text>
</comment>
<dbReference type="SUPFAM" id="SSF51713">
    <property type="entry name" value="tRNA-guanine transglycosylase"/>
    <property type="match status" value="1"/>
</dbReference>
<dbReference type="OrthoDB" id="27601at2759"/>
<keyword evidence="2 5" id="KW-0819">tRNA processing</keyword>
<dbReference type="PANTHER" id="PTHR46064">
    <property type="entry name" value="QUEUINE TRNA-RIBOSYLTRANSFERASE ACCESSORY SUBUNIT 2"/>
    <property type="match status" value="1"/>
</dbReference>
<dbReference type="EMBL" id="SPLM01000111">
    <property type="protein sequence ID" value="TMW58691.1"/>
    <property type="molecule type" value="Genomic_DNA"/>
</dbReference>
<organism evidence="8 9">
    <name type="scientific">Pythium oligandrum</name>
    <name type="common">Mycoparasitic fungus</name>
    <dbReference type="NCBI Taxonomy" id="41045"/>
    <lineage>
        <taxon>Eukaryota</taxon>
        <taxon>Sar</taxon>
        <taxon>Stramenopiles</taxon>
        <taxon>Oomycota</taxon>
        <taxon>Peronosporomycetes</taxon>
        <taxon>Pythiales</taxon>
        <taxon>Pythiaceae</taxon>
        <taxon>Pythium</taxon>
    </lineage>
</organism>
<comment type="caution">
    <text evidence="8">The sequence shown here is derived from an EMBL/GenBank/DDBJ whole genome shotgun (WGS) entry which is preliminary data.</text>
</comment>
<feature type="binding site" evidence="5">
    <location>
        <position position="333"/>
    </location>
    <ligand>
        <name>Zn(2+)</name>
        <dbReference type="ChEBI" id="CHEBI:29105"/>
    </ligand>
</feature>
<dbReference type="Pfam" id="PF01702">
    <property type="entry name" value="TGT"/>
    <property type="match status" value="1"/>
</dbReference>
<protein>
    <recommendedName>
        <fullName evidence="5">Queuine tRNA-ribosyltransferase accessory subunit 2</fullName>
    </recommendedName>
    <alternativeName>
        <fullName evidence="5">Queuine tRNA-ribosyltransferase domain-containing protein 1</fullName>
    </alternativeName>
</protein>
<evidence type="ECO:0000313" key="9">
    <source>
        <dbReference type="Proteomes" id="UP000794436"/>
    </source>
</evidence>
<evidence type="ECO:0000259" key="7">
    <source>
        <dbReference type="Pfam" id="PF01702"/>
    </source>
</evidence>
<evidence type="ECO:0000256" key="3">
    <source>
        <dbReference type="ARBA" id="ARBA00022723"/>
    </source>
</evidence>
<dbReference type="InterPro" id="IPR036511">
    <property type="entry name" value="TGT-like_sf"/>
</dbReference>
<evidence type="ECO:0000256" key="5">
    <source>
        <dbReference type="HAMAP-Rule" id="MF_03043"/>
    </source>
</evidence>
<feature type="region of interest" description="Disordered" evidence="6">
    <location>
        <begin position="401"/>
        <end position="428"/>
    </location>
</feature>
<keyword evidence="9" id="KW-1185">Reference proteome</keyword>
<evidence type="ECO:0000256" key="1">
    <source>
        <dbReference type="ARBA" id="ARBA00022490"/>
    </source>
</evidence>
<dbReference type="Gene3D" id="3.20.20.105">
    <property type="entry name" value="Queuine tRNA-ribosyltransferase-like"/>
    <property type="match status" value="1"/>
</dbReference>
<comment type="cofactor">
    <cofactor evidence="5">
        <name>Zn(2+)</name>
        <dbReference type="ChEBI" id="CHEBI:29105"/>
    </cofactor>
    <text evidence="5">Binds 1 zinc ion per subunit.</text>
</comment>
<dbReference type="NCBIfam" id="TIGR00449">
    <property type="entry name" value="tgt_general"/>
    <property type="match status" value="1"/>
</dbReference>
<comment type="similarity">
    <text evidence="5">Belongs to the queuine tRNA-ribosyltransferase family. QTRT2 subfamily.</text>
</comment>
<keyword evidence="1 5" id="KW-0963">Cytoplasm</keyword>
<evidence type="ECO:0000256" key="6">
    <source>
        <dbReference type="SAM" id="MobiDB-lite"/>
    </source>
</evidence>
<dbReference type="PANTHER" id="PTHR46064:SF1">
    <property type="entry name" value="QUEUINE TRNA-RIBOSYLTRANSFERASE ACCESSORY SUBUNIT 2"/>
    <property type="match status" value="1"/>
</dbReference>
<gene>
    <name evidence="8" type="ORF">Poli38472_010250</name>
</gene>
<reference evidence="8" key="1">
    <citation type="submission" date="2019-03" db="EMBL/GenBank/DDBJ databases">
        <title>Long read genome sequence of the mycoparasitic Pythium oligandrum ATCC 38472 isolated from sugarbeet rhizosphere.</title>
        <authorList>
            <person name="Gaulin E."/>
        </authorList>
    </citation>
    <scope>NUCLEOTIDE SEQUENCE</scope>
    <source>
        <strain evidence="8">ATCC 38472_TT</strain>
    </source>
</reference>
<dbReference type="GO" id="GO:0008479">
    <property type="term" value="F:tRNA-guanosine(34) queuine transglycosylase activity"/>
    <property type="evidence" value="ECO:0007669"/>
    <property type="project" value="UniProtKB-UniRule"/>
</dbReference>
<evidence type="ECO:0000313" key="8">
    <source>
        <dbReference type="EMBL" id="TMW58691.1"/>
    </source>
</evidence>
<feature type="binding site" evidence="5">
    <location>
        <position position="338"/>
    </location>
    <ligand>
        <name>Zn(2+)</name>
        <dbReference type="ChEBI" id="CHEBI:29105"/>
    </ligand>
</feature>
<keyword evidence="4 5" id="KW-0862">Zinc</keyword>
<dbReference type="InterPro" id="IPR028592">
    <property type="entry name" value="QTRTD1"/>
</dbReference>